<keyword evidence="7 12" id="KW-1133">Transmembrane helix</keyword>
<dbReference type="PANTHER" id="PTHR24365:SF541">
    <property type="entry name" value="PROTEIN TOLL-RELATED"/>
    <property type="match status" value="1"/>
</dbReference>
<keyword evidence="8 12" id="KW-0472">Membrane</keyword>
<organism evidence="14 15">
    <name type="scientific">Orchesella dallaii</name>
    <dbReference type="NCBI Taxonomy" id="48710"/>
    <lineage>
        <taxon>Eukaryota</taxon>
        <taxon>Metazoa</taxon>
        <taxon>Ecdysozoa</taxon>
        <taxon>Arthropoda</taxon>
        <taxon>Hexapoda</taxon>
        <taxon>Collembola</taxon>
        <taxon>Entomobryomorpha</taxon>
        <taxon>Entomobryoidea</taxon>
        <taxon>Orchesellidae</taxon>
        <taxon>Orchesellinae</taxon>
        <taxon>Orchesella</taxon>
    </lineage>
</organism>
<feature type="transmembrane region" description="Helical" evidence="12">
    <location>
        <begin position="1110"/>
        <end position="1134"/>
    </location>
</feature>
<feature type="compositionally biased region" description="Polar residues" evidence="11">
    <location>
        <begin position="1316"/>
        <end position="1327"/>
    </location>
</feature>
<dbReference type="Gene3D" id="3.80.10.10">
    <property type="entry name" value="Ribonuclease Inhibitor"/>
    <property type="match status" value="5"/>
</dbReference>
<dbReference type="InterPro" id="IPR000157">
    <property type="entry name" value="TIR_dom"/>
</dbReference>
<keyword evidence="3" id="KW-0433">Leucine-rich repeat</keyword>
<dbReference type="SMART" id="SM00369">
    <property type="entry name" value="LRR_TYP"/>
    <property type="match status" value="21"/>
</dbReference>
<name>A0ABP1QME7_9HEXA</name>
<dbReference type="Gene3D" id="3.40.50.10140">
    <property type="entry name" value="Toll/interleukin-1 receptor homology (TIR) domain"/>
    <property type="match status" value="1"/>
</dbReference>
<dbReference type="SMART" id="SM00255">
    <property type="entry name" value="TIR"/>
    <property type="match status" value="1"/>
</dbReference>
<feature type="compositionally biased region" description="Polar residues" evidence="11">
    <location>
        <begin position="1442"/>
        <end position="1467"/>
    </location>
</feature>
<dbReference type="InterPro" id="IPR035897">
    <property type="entry name" value="Toll_tir_struct_dom_sf"/>
</dbReference>
<dbReference type="InterPro" id="IPR032675">
    <property type="entry name" value="LRR_dom_sf"/>
</dbReference>
<evidence type="ECO:0000256" key="4">
    <source>
        <dbReference type="ARBA" id="ARBA00022692"/>
    </source>
</evidence>
<dbReference type="Pfam" id="PF00560">
    <property type="entry name" value="LRR_1"/>
    <property type="match status" value="1"/>
</dbReference>
<evidence type="ECO:0000256" key="5">
    <source>
        <dbReference type="ARBA" id="ARBA00022729"/>
    </source>
</evidence>
<dbReference type="SUPFAM" id="SSF52058">
    <property type="entry name" value="L domain-like"/>
    <property type="match status" value="3"/>
</dbReference>
<proteinExistence type="inferred from homology"/>
<dbReference type="Pfam" id="PF13676">
    <property type="entry name" value="TIR_2"/>
    <property type="match status" value="1"/>
</dbReference>
<feature type="region of interest" description="Disordered" evidence="11">
    <location>
        <begin position="133"/>
        <end position="163"/>
    </location>
</feature>
<dbReference type="PROSITE" id="PS51450">
    <property type="entry name" value="LRR"/>
    <property type="match status" value="6"/>
</dbReference>
<evidence type="ECO:0000256" key="10">
    <source>
        <dbReference type="ARBA" id="ARBA00023180"/>
    </source>
</evidence>
<keyword evidence="4 12" id="KW-0812">Transmembrane</keyword>
<feature type="region of interest" description="Disordered" evidence="11">
    <location>
        <begin position="1314"/>
        <end position="1380"/>
    </location>
</feature>
<dbReference type="InterPro" id="IPR001611">
    <property type="entry name" value="Leu-rich_rpt"/>
</dbReference>
<accession>A0ABP1QME7</accession>
<keyword evidence="15" id="KW-1185">Reference proteome</keyword>
<comment type="caution">
    <text evidence="14">The sequence shown here is derived from an EMBL/GenBank/DDBJ whole genome shotgun (WGS) entry which is preliminary data.</text>
</comment>
<reference evidence="14 15" key="1">
    <citation type="submission" date="2024-08" db="EMBL/GenBank/DDBJ databases">
        <authorList>
            <person name="Cucini C."/>
            <person name="Frati F."/>
        </authorList>
    </citation>
    <scope>NUCLEOTIDE SEQUENCE [LARGE SCALE GENOMIC DNA]</scope>
</reference>
<evidence type="ECO:0000256" key="12">
    <source>
        <dbReference type="SAM" id="Phobius"/>
    </source>
</evidence>
<comment type="similarity">
    <text evidence="2">Belongs to the Toll-like receptor family.</text>
</comment>
<dbReference type="InterPro" id="IPR003591">
    <property type="entry name" value="Leu-rich_rpt_typical-subtyp"/>
</dbReference>
<evidence type="ECO:0000259" key="13">
    <source>
        <dbReference type="PROSITE" id="PS50104"/>
    </source>
</evidence>
<dbReference type="PANTHER" id="PTHR24365">
    <property type="entry name" value="TOLL-LIKE RECEPTOR"/>
    <property type="match status" value="1"/>
</dbReference>
<feature type="region of interest" description="Disordered" evidence="11">
    <location>
        <begin position="1432"/>
        <end position="1467"/>
    </location>
</feature>
<evidence type="ECO:0000256" key="6">
    <source>
        <dbReference type="ARBA" id="ARBA00022737"/>
    </source>
</evidence>
<evidence type="ECO:0000313" key="14">
    <source>
        <dbReference type="EMBL" id="CAL8103909.1"/>
    </source>
</evidence>
<dbReference type="EMBL" id="CAXLJM020000035">
    <property type="protein sequence ID" value="CAL8103909.1"/>
    <property type="molecule type" value="Genomic_DNA"/>
</dbReference>
<evidence type="ECO:0000256" key="2">
    <source>
        <dbReference type="ARBA" id="ARBA00009634"/>
    </source>
</evidence>
<dbReference type="SUPFAM" id="SSF52200">
    <property type="entry name" value="Toll/Interleukin receptor TIR domain"/>
    <property type="match status" value="1"/>
</dbReference>
<keyword evidence="9" id="KW-0675">Receptor</keyword>
<dbReference type="Proteomes" id="UP001642540">
    <property type="component" value="Unassembled WGS sequence"/>
</dbReference>
<dbReference type="PROSITE" id="PS50104">
    <property type="entry name" value="TIR"/>
    <property type="match status" value="1"/>
</dbReference>
<gene>
    <name evidence="14" type="ORF">ODALV1_LOCUS11592</name>
</gene>
<evidence type="ECO:0000256" key="7">
    <source>
        <dbReference type="ARBA" id="ARBA00022989"/>
    </source>
</evidence>
<keyword evidence="5" id="KW-0732">Signal</keyword>
<feature type="compositionally biased region" description="Polar residues" evidence="11">
    <location>
        <begin position="1350"/>
        <end position="1367"/>
    </location>
</feature>
<evidence type="ECO:0000256" key="9">
    <source>
        <dbReference type="ARBA" id="ARBA00023170"/>
    </source>
</evidence>
<keyword evidence="10" id="KW-0325">Glycoprotein</keyword>
<dbReference type="SMART" id="SM00365">
    <property type="entry name" value="LRR_SD22"/>
    <property type="match status" value="9"/>
</dbReference>
<sequence>MEKVNGSPKRRASISGYPSSTPTKTCWLLLPSHKTHRNVSIRQPRAPSVCQFPSHVFRESRSLVLLIIISIFSSHLIRPGNGLHPPQCQWSLYQDIERLNCMVETGNSLIVEEEVHGIGPEHAKSLWVQCSSTSDSDSNNRSDFTQSGDSNYYSPSSSALGTEGVQQHNGGGFVLSHGVFMAVPNLRDLRLDNCKISGITPGALSYLPYLQNLTLRAHTSLTTWPSSSSLEIKTGDLRGLPELRHLDLSTTSLSSLPNDFLCFLPSLQSLNLTSCGLRDFRTIGIVPSDPTNPNCGNQIRTLDLSKNHFTLLPPATFATFAKLEYLKINSNSITKAAENSLLNMNNLKVLSVADNQLSSLPPLFFKDNKILQELYLQNNSLSFLGPGLFENLKDLVILDLSSNLLTSDWINKDTFKGLHKMFSLNLANNVLTKIDFRDLQFLQMLNLENNQISHITDDAFIGMPNLYSLVLSNNHLKKIDSFICNGLHLSFVSIDNNKVENVAPDSFNNCSGIQDLNFSGNKLKQVPTAIGVLTNLRTLDLGENNITTVGNASYQSLPNLYGLRLTGNFISFIPKDSFTNLPSLKIINLAKNNITGVEPGAFDNNPNLQAVRLDSNRLTDITGLFKNIPNLLWLNISSNQLDYLKYEEFPQRLQWLDLRSNKIHTLGNCMELENLRIRNLDLSSNFITEVASSNLPDSIENLNLDHNRIHQIQPYTFYRKPNLTRVVITHNQLVRVDENALRLGPDRAASNAEIFIGHNPLLCDCSSMEWLQNINSDDTSGHYPIIQDVADVKCTLSFDRLGLYEPIPYLSIEPSQFLCNYSSICFQTCRCCDYSACDCEMSCPDNCSCYHDATWSSNVVECSGHTSIPSRLPMDATVMYLDNNNHFQELESHGFIGKKNLRILYLNNTGIERIQNNSFSGLKLLTILHLEDNQLTELNYEFEGLDSLEELYLHQNSISWIGKDTFSTLHRLTVLWLHGNNLVDLPVWQVTTNIGRLGYTLTDITLRGNEFSCDCNFSSQLKDWLVLNRAKISDASQVQCVDQVSSSSSSSSSSASNAALHSVGQNKSQTELVVVRLLDQKNPRCSQTTDLSILEPTKSTEADEFNLAEYVPWLVCIPGVILIVILIVLLSYYWRHSLRVWFHAHCGLRLGSCREPPAERDKLFDGFVSYSSKDEAWVRQVLAAELERNDPPYRLCLRYRDLPIVTGGTYLADTIVQATEASRRTILVLSHHFLKGEWSRTDVKSAHHSVLKDRHRKVIIILLGDLPSKDLDPDIRLYLKNHTYLNCDDKKFWEKLRYALPDVKVKVPVFRGIHGRTSSRNNSQHRSSGPPLQSHQHLHHHHHHPQQSPNLSQAHHLTHLGPNTQNNISSPLIGPPPPLTAPPVPGLLANLPPNIPNGALGPVGHHGAIGMGGPVTTVIGAGMVGNPGMNMSSMNSNNSGSQRAPQRHSSIVNSANPNNRQNTAIHI</sequence>
<evidence type="ECO:0000256" key="8">
    <source>
        <dbReference type="ARBA" id="ARBA00023136"/>
    </source>
</evidence>
<evidence type="ECO:0000256" key="1">
    <source>
        <dbReference type="ARBA" id="ARBA00004167"/>
    </source>
</evidence>
<feature type="domain" description="TIR" evidence="13">
    <location>
        <begin position="1162"/>
        <end position="1300"/>
    </location>
</feature>
<dbReference type="Pfam" id="PF13855">
    <property type="entry name" value="LRR_8"/>
    <property type="match status" value="6"/>
</dbReference>
<feature type="compositionally biased region" description="Low complexity" evidence="11">
    <location>
        <begin position="1432"/>
        <end position="1441"/>
    </location>
</feature>
<feature type="compositionally biased region" description="Low complexity" evidence="11">
    <location>
        <begin position="133"/>
        <end position="158"/>
    </location>
</feature>
<evidence type="ECO:0000256" key="11">
    <source>
        <dbReference type="SAM" id="MobiDB-lite"/>
    </source>
</evidence>
<keyword evidence="6" id="KW-0677">Repeat</keyword>
<feature type="compositionally biased region" description="Basic residues" evidence="11">
    <location>
        <begin position="1336"/>
        <end position="1345"/>
    </location>
</feature>
<protein>
    <recommendedName>
        <fullName evidence="13">TIR domain-containing protein</fullName>
    </recommendedName>
</protein>
<comment type="subcellular location">
    <subcellularLocation>
        <location evidence="1">Membrane</location>
        <topology evidence="1">Single-pass membrane protein</topology>
    </subcellularLocation>
</comment>
<evidence type="ECO:0000256" key="3">
    <source>
        <dbReference type="ARBA" id="ARBA00022614"/>
    </source>
</evidence>
<evidence type="ECO:0000313" key="15">
    <source>
        <dbReference type="Proteomes" id="UP001642540"/>
    </source>
</evidence>